<dbReference type="KEGG" id="tee:Tel_14115"/>
<dbReference type="EMBL" id="CP013099">
    <property type="protein sequence ID" value="ALP54181.1"/>
    <property type="molecule type" value="Genomic_DNA"/>
</dbReference>
<proteinExistence type="predicted"/>
<dbReference type="AlphaFoldDB" id="A0A0S2TGC5"/>
<evidence type="ECO:0000256" key="1">
    <source>
        <dbReference type="SAM" id="Coils"/>
    </source>
</evidence>
<keyword evidence="2" id="KW-0812">Transmembrane</keyword>
<dbReference type="STRING" id="1748243.Tel_14115"/>
<dbReference type="InterPro" id="IPR036465">
    <property type="entry name" value="vWFA_dom_sf"/>
</dbReference>
<dbReference type="Proteomes" id="UP000055136">
    <property type="component" value="Chromosome"/>
</dbReference>
<keyword evidence="1" id="KW-0175">Coiled coil</keyword>
<sequence length="260" mass="28721">MKIRRRSGGTNVHESFADIALLMLATFIFLLVTILITSKMQETVQVPRLQKEVQALKDEIKEMEKDNSRLNRELGQMAGMSMETQVEAILESVGLNSGMGRHDFDLFVKGIKDLPGKDMHLVVDATGSMHGAATFLVPLLRVIVIRSGKELSAVTWFSDNEAETYQGTMGEMFDAFMRGAPFIGSNETIGDAFVKAEQNASVPGAYVLMGDEPSDDRIYYLDIPAPVFTIPIGKSNPSTRYQYETLANKTGGKMLELSLQ</sequence>
<feature type="transmembrane region" description="Helical" evidence="2">
    <location>
        <begin position="20"/>
        <end position="38"/>
    </location>
</feature>
<organism evidence="3 4">
    <name type="scientific">Candidatus Tenderia electrophaga</name>
    <dbReference type="NCBI Taxonomy" id="1748243"/>
    <lineage>
        <taxon>Bacteria</taxon>
        <taxon>Pseudomonadati</taxon>
        <taxon>Pseudomonadota</taxon>
        <taxon>Gammaproteobacteria</taxon>
        <taxon>Candidatus Tenderiales</taxon>
        <taxon>Candidatus Tenderiaceae</taxon>
        <taxon>Candidatus Tenderia</taxon>
    </lineage>
</organism>
<reference evidence="3" key="1">
    <citation type="submission" date="2015-10" db="EMBL/GenBank/DDBJ databases">
        <title>Description of Candidatus Tenderia electrophaga gen. nov, sp. nov., an Uncultivated Electroautotroph from a Biocathode Enrichment.</title>
        <authorList>
            <person name="Eddie B.J."/>
            <person name="Malanoski A.P."/>
            <person name="Wang Z."/>
            <person name="Hall R.J."/>
            <person name="Oh S.D."/>
            <person name="Heiner C."/>
            <person name="Lin B."/>
            <person name="Strycharz-Glaven S.M."/>
        </authorList>
    </citation>
    <scope>NUCLEOTIDE SEQUENCE [LARGE SCALE GENOMIC DNA]</scope>
    <source>
        <strain evidence="3">NRL1</strain>
    </source>
</reference>
<evidence type="ECO:0000313" key="4">
    <source>
        <dbReference type="Proteomes" id="UP000055136"/>
    </source>
</evidence>
<protein>
    <submittedName>
        <fullName evidence="3">Uncharacterized protein</fullName>
    </submittedName>
</protein>
<evidence type="ECO:0000313" key="3">
    <source>
        <dbReference type="EMBL" id="ALP54181.1"/>
    </source>
</evidence>
<keyword evidence="2" id="KW-1133">Transmembrane helix</keyword>
<name>A0A0S2TGC5_9GAMM</name>
<accession>A0A0S2TGC5</accession>
<dbReference type="SUPFAM" id="SSF53300">
    <property type="entry name" value="vWA-like"/>
    <property type="match status" value="1"/>
</dbReference>
<feature type="coiled-coil region" evidence="1">
    <location>
        <begin position="39"/>
        <end position="80"/>
    </location>
</feature>
<keyword evidence="4" id="KW-1185">Reference proteome</keyword>
<gene>
    <name evidence="3" type="ORF">Tel_14115</name>
</gene>
<keyword evidence="2" id="KW-0472">Membrane</keyword>
<evidence type="ECO:0000256" key="2">
    <source>
        <dbReference type="SAM" id="Phobius"/>
    </source>
</evidence>